<evidence type="ECO:0000313" key="1">
    <source>
        <dbReference type="EMBL" id="QWQ66124.1"/>
    </source>
</evidence>
<dbReference type="CDD" id="cd21631">
    <property type="entry name" value="RHH_CopG_NikR-like"/>
    <property type="match status" value="1"/>
</dbReference>
<accession>A0A8F1NN30</accession>
<sequence length="131" mass="14662">MVHEMGNTFKNLGHLKAVSELEEEMEGNTSQIHSPLKPFSLKVPQHVLESLDFLAETMGLSRSALIVNIFDQYLGQVTYEYLDGYNGLVTPEAPPEVVVSEDLEQRLKNSELSESAKQYLTDGVYHVAFGM</sequence>
<dbReference type="EMBL" id="MW828662">
    <property type="protein sequence ID" value="QWQ66131.1"/>
    <property type="molecule type" value="Genomic_DNA"/>
</dbReference>
<proteinExistence type="predicted"/>
<protein>
    <recommendedName>
        <fullName evidence="3">Ribbon-helix-helix protein CopG domain-containing protein</fullName>
    </recommendedName>
</protein>
<evidence type="ECO:0000313" key="2">
    <source>
        <dbReference type="EMBL" id="QWQ66131.1"/>
    </source>
</evidence>
<dbReference type="GO" id="GO:0006355">
    <property type="term" value="P:regulation of DNA-templated transcription"/>
    <property type="evidence" value="ECO:0007669"/>
    <property type="project" value="InterPro"/>
</dbReference>
<reference evidence="1" key="1">
    <citation type="journal article" date="2021" name="Viruses">
        <title>Circular Rep-Encoding Single-Stranded DNA Sequences in Milk from Water Buffaloes (Bubalus arnee f. bubalis).</title>
        <authorList>
            <person name="Koenig M.-T."/>
            <person name="Fux R."/>
            <person name="Link E."/>
            <person name="Sutter G."/>
            <person name="Maertlbauer E."/>
            <person name="Didier A."/>
        </authorList>
    </citation>
    <scope>NUCLEOTIDE SEQUENCE</scope>
    <source>
        <strain evidence="2">12BAMI.2349</strain>
        <strain evidence="1">8BAMI.2351</strain>
    </source>
</reference>
<dbReference type="EMBL" id="MW828658">
    <property type="protein sequence ID" value="QWQ66124.1"/>
    <property type="molecule type" value="Genomic_DNA"/>
</dbReference>
<name>A0A8F1NN30_9ZZZZ</name>
<dbReference type="AlphaFoldDB" id="A0A8F1NN30"/>
<evidence type="ECO:0008006" key="3">
    <source>
        <dbReference type="Google" id="ProtNLM"/>
    </source>
</evidence>
<dbReference type="InterPro" id="IPR013321">
    <property type="entry name" value="Arc_rbn_hlx_hlx"/>
</dbReference>
<dbReference type="Gene3D" id="1.10.1220.10">
    <property type="entry name" value="Met repressor-like"/>
    <property type="match status" value="1"/>
</dbReference>
<organism evidence="1">
    <name type="scientific">SPHINX/BMMF group 2 DNA sequence</name>
    <dbReference type="NCBI Taxonomy" id="2502152"/>
    <lineage>
        <taxon>unclassified sequences</taxon>
    </lineage>
</organism>